<proteinExistence type="predicted"/>
<dbReference type="InterPro" id="IPR015943">
    <property type="entry name" value="WD40/YVTN_repeat-like_dom_sf"/>
</dbReference>
<feature type="compositionally biased region" description="Gly residues" evidence="1">
    <location>
        <begin position="129"/>
        <end position="140"/>
    </location>
</feature>
<dbReference type="SUPFAM" id="SSF50978">
    <property type="entry name" value="WD40 repeat-like"/>
    <property type="match status" value="1"/>
</dbReference>
<sequence>MDFTAPYPHNQYLTVHAPNAKYIASFHQTRESTGRLHPSSRTWDPRQDDAGQGMVMIRFTATMKVMRAISVTFNREGMRGIHELAWSPDALMLLAACQQTGVILVWSLDDEDFKARIDPLGMANPVPGGPGGGGGSGAVGHGKSRHGRSPSSPSAPSGSLSAPASPGRASPQQQQQAPKDGMMPRGTRFGPDSRTVIVWEEYLARLVLWDLDWPHQARVIHGVKPMASTAALVGMTKGNTTRAPAAAETRRGSSNEEGQGEYDSQQQQQQDRQAQDPNRQQPATPSRRLPAPPLTLQAGTTSMATFAHALHRDGRYLGIIERNSFDCKDSLTIYRVPHASDPAVGPTTTSAHDHPGNVWHKVRTFLIPELVDVEGVVWSPDGRYLVMWEKPSLGYKVALYTMDGCCQGTFRLATEDRAVGLDVGRKTSAMVAAASAIGAPAGFYEDIYEMPLPPQQRTKLLMGIKTVCWHPSSKLLALGGYDNKIRLLHHLTWNCVADMQHNSTVHYGDDTTLWRESTSNAMDGDGDPGVEYVVVEQPAPLPYTRPDPLKPNPKLGVQWCEFNADGSLLASRSENMPTVIWIWSLQSLKPYAIIQQLSPIRSCRWDPLNTKRLVFCCGTRRVYIWRADQTLRGHTVDVIEVPSENFSVMALRWSPDGRGMLLLDKDDFCLSFPVDPDDTSQYTFVLE</sequence>
<dbReference type="EMBL" id="JAAAJB010000660">
    <property type="protein sequence ID" value="KAG0252477.1"/>
    <property type="molecule type" value="Genomic_DNA"/>
</dbReference>
<feature type="region of interest" description="Disordered" evidence="1">
    <location>
        <begin position="236"/>
        <end position="295"/>
    </location>
</feature>
<dbReference type="PANTHER" id="PTHR16220">
    <property type="entry name" value="WD REPEAT PROTEIN 8-RELATED"/>
    <property type="match status" value="1"/>
</dbReference>
<evidence type="ECO:0000313" key="3">
    <source>
        <dbReference type="Proteomes" id="UP000807716"/>
    </source>
</evidence>
<dbReference type="InterPro" id="IPR052778">
    <property type="entry name" value="Centrosome-WD_assoc"/>
</dbReference>
<comment type="caution">
    <text evidence="2">The sequence shown here is derived from an EMBL/GenBank/DDBJ whole genome shotgun (WGS) entry which is preliminary data.</text>
</comment>
<dbReference type="Proteomes" id="UP000807716">
    <property type="component" value="Unassembled WGS sequence"/>
</dbReference>
<feature type="compositionally biased region" description="Low complexity" evidence="1">
    <location>
        <begin position="149"/>
        <end position="178"/>
    </location>
</feature>
<dbReference type="SMART" id="SM00320">
    <property type="entry name" value="WD40"/>
    <property type="match status" value="3"/>
</dbReference>
<feature type="region of interest" description="Disordered" evidence="1">
    <location>
        <begin position="119"/>
        <end position="191"/>
    </location>
</feature>
<accession>A0A9P6PRF7</accession>
<dbReference type="AlphaFoldDB" id="A0A9P6PRF7"/>
<protein>
    <submittedName>
        <fullName evidence="2">WD repeat-containing protein wrap73</fullName>
    </submittedName>
</protein>
<gene>
    <name evidence="2" type="primary">WRAP73</name>
    <name evidence="2" type="ORF">DFQ27_008062</name>
</gene>
<dbReference type="GO" id="GO:0005815">
    <property type="term" value="C:microtubule organizing center"/>
    <property type="evidence" value="ECO:0007669"/>
    <property type="project" value="TreeGrafter"/>
</dbReference>
<dbReference type="PANTHER" id="PTHR16220:SF0">
    <property type="entry name" value="WD REPEAT-CONTAINING PROTEIN WRAP73"/>
    <property type="match status" value="1"/>
</dbReference>
<dbReference type="Pfam" id="PF00400">
    <property type="entry name" value="WD40"/>
    <property type="match status" value="1"/>
</dbReference>
<evidence type="ECO:0000313" key="2">
    <source>
        <dbReference type="EMBL" id="KAG0252477.1"/>
    </source>
</evidence>
<dbReference type="InterPro" id="IPR036322">
    <property type="entry name" value="WD40_repeat_dom_sf"/>
</dbReference>
<dbReference type="GO" id="GO:1990810">
    <property type="term" value="P:microtubule anchoring at mitotic spindle pole body"/>
    <property type="evidence" value="ECO:0007669"/>
    <property type="project" value="TreeGrafter"/>
</dbReference>
<dbReference type="SUPFAM" id="SSF50969">
    <property type="entry name" value="YVTN repeat-like/Quinoprotein amine dehydrogenase"/>
    <property type="match status" value="1"/>
</dbReference>
<dbReference type="InterPro" id="IPR001680">
    <property type="entry name" value="WD40_rpt"/>
</dbReference>
<dbReference type="Gene3D" id="2.130.10.10">
    <property type="entry name" value="YVTN repeat-like/Quinoprotein amine dehydrogenase"/>
    <property type="match status" value="2"/>
</dbReference>
<feature type="compositionally biased region" description="Low complexity" evidence="1">
    <location>
        <begin position="265"/>
        <end position="283"/>
    </location>
</feature>
<name>A0A9P6PRF7_9FUNG</name>
<reference evidence="2" key="1">
    <citation type="journal article" date="2020" name="Fungal Divers.">
        <title>Resolving the Mortierellaceae phylogeny through synthesis of multi-gene phylogenetics and phylogenomics.</title>
        <authorList>
            <person name="Vandepol N."/>
            <person name="Liber J."/>
            <person name="Desiro A."/>
            <person name="Na H."/>
            <person name="Kennedy M."/>
            <person name="Barry K."/>
            <person name="Grigoriev I.V."/>
            <person name="Miller A.N."/>
            <person name="O'Donnell K."/>
            <person name="Stajich J.E."/>
            <person name="Bonito G."/>
        </authorList>
    </citation>
    <scope>NUCLEOTIDE SEQUENCE</scope>
    <source>
        <strain evidence="2">BC1065</strain>
    </source>
</reference>
<evidence type="ECO:0000256" key="1">
    <source>
        <dbReference type="SAM" id="MobiDB-lite"/>
    </source>
</evidence>
<dbReference type="InterPro" id="IPR011044">
    <property type="entry name" value="Quino_amine_DH_bsu"/>
</dbReference>
<keyword evidence="3" id="KW-1185">Reference proteome</keyword>
<dbReference type="OrthoDB" id="308690at2759"/>
<organism evidence="2 3">
    <name type="scientific">Actinomortierella ambigua</name>
    <dbReference type="NCBI Taxonomy" id="1343610"/>
    <lineage>
        <taxon>Eukaryota</taxon>
        <taxon>Fungi</taxon>
        <taxon>Fungi incertae sedis</taxon>
        <taxon>Mucoromycota</taxon>
        <taxon>Mortierellomycotina</taxon>
        <taxon>Mortierellomycetes</taxon>
        <taxon>Mortierellales</taxon>
        <taxon>Mortierellaceae</taxon>
        <taxon>Actinomortierella</taxon>
    </lineage>
</organism>
<dbReference type="GO" id="GO:1990811">
    <property type="term" value="C:MWP complex"/>
    <property type="evidence" value="ECO:0007669"/>
    <property type="project" value="TreeGrafter"/>
</dbReference>